<keyword evidence="2" id="KW-1185">Reference proteome</keyword>
<dbReference type="Proteomes" id="UP000478052">
    <property type="component" value="Unassembled WGS sequence"/>
</dbReference>
<proteinExistence type="predicted"/>
<reference evidence="1 2" key="1">
    <citation type="submission" date="2019-08" db="EMBL/GenBank/DDBJ databases">
        <title>Whole genome of Aphis craccivora.</title>
        <authorList>
            <person name="Voronova N.V."/>
            <person name="Shulinski R.S."/>
            <person name="Bandarenka Y.V."/>
            <person name="Zhorov D.G."/>
            <person name="Warner D."/>
        </authorList>
    </citation>
    <scope>NUCLEOTIDE SEQUENCE [LARGE SCALE GENOMIC DNA]</scope>
    <source>
        <strain evidence="1">180601</strain>
        <tissue evidence="1">Whole Body</tissue>
    </source>
</reference>
<dbReference type="EMBL" id="VUJU01007292">
    <property type="protein sequence ID" value="KAF0746204.1"/>
    <property type="molecule type" value="Genomic_DNA"/>
</dbReference>
<accession>A0A6G0XZ68</accession>
<evidence type="ECO:0000313" key="1">
    <source>
        <dbReference type="EMBL" id="KAF0746204.1"/>
    </source>
</evidence>
<evidence type="ECO:0000313" key="2">
    <source>
        <dbReference type="Proteomes" id="UP000478052"/>
    </source>
</evidence>
<sequence>MCERSFSCMRIHYTY</sequence>
<organism evidence="1 2">
    <name type="scientific">Aphis craccivora</name>
    <name type="common">Cowpea aphid</name>
    <dbReference type="NCBI Taxonomy" id="307492"/>
    <lineage>
        <taxon>Eukaryota</taxon>
        <taxon>Metazoa</taxon>
        <taxon>Ecdysozoa</taxon>
        <taxon>Arthropoda</taxon>
        <taxon>Hexapoda</taxon>
        <taxon>Insecta</taxon>
        <taxon>Pterygota</taxon>
        <taxon>Neoptera</taxon>
        <taxon>Paraneoptera</taxon>
        <taxon>Hemiptera</taxon>
        <taxon>Sternorrhyncha</taxon>
        <taxon>Aphidomorpha</taxon>
        <taxon>Aphidoidea</taxon>
        <taxon>Aphididae</taxon>
        <taxon>Aphidini</taxon>
        <taxon>Aphis</taxon>
        <taxon>Aphis</taxon>
    </lineage>
</organism>
<name>A0A6G0XZ68_APHCR</name>
<comment type="caution">
    <text evidence="1">The sequence shown here is derived from an EMBL/GenBank/DDBJ whole genome shotgun (WGS) entry which is preliminary data.</text>
</comment>
<protein>
    <submittedName>
        <fullName evidence="1">Uncharacterized protein</fullName>
    </submittedName>
</protein>
<gene>
    <name evidence="1" type="ORF">FWK35_00022608</name>
</gene>